<gene>
    <name evidence="2" type="ORF">GQ26_0181180</name>
</gene>
<dbReference type="PANTHER" id="PTHR22705">
    <property type="entry name" value="ZINC FINGER, ZZ DOMAIN CONTAINING 3"/>
    <property type="match status" value="1"/>
</dbReference>
<protein>
    <submittedName>
        <fullName evidence="2">Uncharacterized protein</fullName>
    </submittedName>
</protein>
<dbReference type="PANTHER" id="PTHR22705:SF0">
    <property type="entry name" value="ZZ-TYPE ZINC FINGER-CONTAINING PROTEIN 3"/>
    <property type="match status" value="1"/>
</dbReference>
<dbReference type="AlphaFoldDB" id="A0A093V265"/>
<proteinExistence type="predicted"/>
<dbReference type="InterPro" id="IPR037830">
    <property type="entry name" value="ZZZ3"/>
</dbReference>
<organism evidence="2">
    <name type="scientific">Talaromyces marneffei PM1</name>
    <dbReference type="NCBI Taxonomy" id="1077442"/>
    <lineage>
        <taxon>Eukaryota</taxon>
        <taxon>Fungi</taxon>
        <taxon>Dikarya</taxon>
        <taxon>Ascomycota</taxon>
        <taxon>Pezizomycotina</taxon>
        <taxon>Eurotiomycetes</taxon>
        <taxon>Eurotiomycetidae</taxon>
        <taxon>Eurotiales</taxon>
        <taxon>Trichocomaceae</taxon>
        <taxon>Talaromyces</taxon>
        <taxon>Talaromyces sect. Talaromyces</taxon>
    </lineage>
</organism>
<feature type="compositionally biased region" description="Acidic residues" evidence="1">
    <location>
        <begin position="336"/>
        <end position="348"/>
    </location>
</feature>
<comment type="caution">
    <text evidence="2">The sequence shown here is derived from an EMBL/GenBank/DDBJ whole genome shotgun (WGS) entry which is preliminary data.</text>
</comment>
<dbReference type="HOGENOM" id="CLU_040837_0_0_1"/>
<feature type="compositionally biased region" description="Pro residues" evidence="1">
    <location>
        <begin position="249"/>
        <end position="263"/>
    </location>
</feature>
<feature type="region of interest" description="Disordered" evidence="1">
    <location>
        <begin position="335"/>
        <end position="361"/>
    </location>
</feature>
<sequence>MCGDMTPRASRGGLIAALYPYQEVQTTTTPELVLSFSNAGDSHRTHATLSTSDHNSLHTLRKITSFTMRIEKFGNLMTPTALEKSKPLYSFDLSPQHTAGRIEFSLPYKLDFGVSEYGIVGRQATLLSSSQDHIQIDTMDNNNSITDRSANDNNNNQNPTPERQGTPERPPYSPVTPVLAQLAPIPGGATIVPPPAIEDTAAAATTMGVTTSNPPVTKNPAKYNEPVNPQAVMPPPQQSQQPQQQQQPLYPPPHPIRPQPSPVPISESDNADIIALRSAISLLQFQKQKALNDIKALDEMKRAAAADPEAFSRELLAGNLTQPDNQFIDTDITMKDDDDDDSDAEEVEETKSKFGKIPKPQNVVRMPPINWAKYHIVGEPLDKMHEEQRNRPFAGAPRQDPNQRAPEHFIAAPYRPLTDRVKSPAKGRGKKERNT</sequence>
<dbReference type="eggNOG" id="ENOG502SBM6">
    <property type="taxonomic scope" value="Eukaryota"/>
</dbReference>
<evidence type="ECO:0000256" key="1">
    <source>
        <dbReference type="SAM" id="MobiDB-lite"/>
    </source>
</evidence>
<feature type="compositionally biased region" description="Basic residues" evidence="1">
    <location>
        <begin position="423"/>
        <end position="435"/>
    </location>
</feature>
<feature type="region of interest" description="Disordered" evidence="1">
    <location>
        <begin position="139"/>
        <end position="178"/>
    </location>
</feature>
<feature type="compositionally biased region" description="Low complexity" evidence="1">
    <location>
        <begin position="238"/>
        <end position="248"/>
    </location>
</feature>
<feature type="compositionally biased region" description="Polar residues" evidence="1">
    <location>
        <begin position="139"/>
        <end position="148"/>
    </location>
</feature>
<feature type="region of interest" description="Disordered" evidence="1">
    <location>
        <begin position="208"/>
        <end position="267"/>
    </location>
</feature>
<accession>A0A093V265</accession>
<reference evidence="2" key="1">
    <citation type="journal article" date="2014" name="PLoS Genet.">
        <title>Signature Gene Expression Reveals Novel Clues to the Molecular Mechanisms of Dimorphic Transition in Penicillium marneffei.</title>
        <authorList>
            <person name="Yang E."/>
            <person name="Wang G."/>
            <person name="Cai J."/>
            <person name="Woo P.C."/>
            <person name="Lau S.K."/>
            <person name="Yuen K.-Y."/>
            <person name="Chow W.-N."/>
            <person name="Lin X."/>
        </authorList>
    </citation>
    <scope>NUCLEOTIDE SEQUENCE [LARGE SCALE GENOMIC DNA]</scope>
    <source>
        <strain evidence="2">PM1</strain>
    </source>
</reference>
<name>A0A093V265_TALMA</name>
<dbReference type="EMBL" id="JPOX01000018">
    <property type="protein sequence ID" value="KFX46622.1"/>
    <property type="molecule type" value="Genomic_DNA"/>
</dbReference>
<evidence type="ECO:0000313" key="2">
    <source>
        <dbReference type="EMBL" id="KFX46622.1"/>
    </source>
</evidence>
<feature type="region of interest" description="Disordered" evidence="1">
    <location>
        <begin position="382"/>
        <end position="435"/>
    </location>
</feature>